<protein>
    <recommendedName>
        <fullName evidence="4">DUF3311 domain-containing protein</fullName>
    </recommendedName>
</protein>
<proteinExistence type="predicted"/>
<gene>
    <name evidence="2" type="ORF">Ssi02_46500</name>
</gene>
<evidence type="ECO:0000313" key="2">
    <source>
        <dbReference type="EMBL" id="GII94419.1"/>
    </source>
</evidence>
<accession>A0A919RLZ4</accession>
<evidence type="ECO:0000313" key="3">
    <source>
        <dbReference type="Proteomes" id="UP000606172"/>
    </source>
</evidence>
<dbReference type="Proteomes" id="UP000606172">
    <property type="component" value="Unassembled WGS sequence"/>
</dbReference>
<dbReference type="InterPro" id="IPR021741">
    <property type="entry name" value="DUF3311"/>
</dbReference>
<evidence type="ECO:0000256" key="1">
    <source>
        <dbReference type="SAM" id="Phobius"/>
    </source>
</evidence>
<dbReference type="Pfam" id="PF11755">
    <property type="entry name" value="DUF3311"/>
    <property type="match status" value="1"/>
</dbReference>
<keyword evidence="1" id="KW-0472">Membrane</keyword>
<name>A0A919RLZ4_9ACTN</name>
<keyword evidence="1" id="KW-0812">Transmembrane</keyword>
<sequence length="80" mass="9122">MAKPARHIASGICLAVPVAALLWVPWYPHEAPHLAGIPFFFWYQLAWVPGSMVFMAAAYLLRRGADRSSDHPPRDRRRRP</sequence>
<comment type="caution">
    <text evidence="2">The sequence shown here is derived from an EMBL/GenBank/DDBJ whole genome shotgun (WGS) entry which is preliminary data.</text>
</comment>
<feature type="transmembrane region" description="Helical" evidence="1">
    <location>
        <begin position="39"/>
        <end position="61"/>
    </location>
</feature>
<keyword evidence="1" id="KW-1133">Transmembrane helix</keyword>
<dbReference type="RefSeq" id="WP_204028882.1">
    <property type="nucleotide sequence ID" value="NZ_BOOW01000029.1"/>
</dbReference>
<evidence type="ECO:0008006" key="4">
    <source>
        <dbReference type="Google" id="ProtNLM"/>
    </source>
</evidence>
<feature type="transmembrane region" description="Helical" evidence="1">
    <location>
        <begin position="7"/>
        <end position="27"/>
    </location>
</feature>
<dbReference type="AlphaFoldDB" id="A0A919RLZ4"/>
<keyword evidence="3" id="KW-1185">Reference proteome</keyword>
<dbReference type="EMBL" id="BOOW01000029">
    <property type="protein sequence ID" value="GII94419.1"/>
    <property type="molecule type" value="Genomic_DNA"/>
</dbReference>
<organism evidence="2 3">
    <name type="scientific">Sinosporangium siamense</name>
    <dbReference type="NCBI Taxonomy" id="1367973"/>
    <lineage>
        <taxon>Bacteria</taxon>
        <taxon>Bacillati</taxon>
        <taxon>Actinomycetota</taxon>
        <taxon>Actinomycetes</taxon>
        <taxon>Streptosporangiales</taxon>
        <taxon>Streptosporangiaceae</taxon>
        <taxon>Sinosporangium</taxon>
    </lineage>
</organism>
<reference evidence="2" key="1">
    <citation type="submission" date="2021-01" db="EMBL/GenBank/DDBJ databases">
        <title>Whole genome shotgun sequence of Sinosporangium siamense NBRC 109515.</title>
        <authorList>
            <person name="Komaki H."/>
            <person name="Tamura T."/>
        </authorList>
    </citation>
    <scope>NUCLEOTIDE SEQUENCE</scope>
    <source>
        <strain evidence="2">NBRC 109515</strain>
    </source>
</reference>